<dbReference type="Gene3D" id="1.20.120.1870">
    <property type="entry name" value="Fic/DOC protein, Fido domain"/>
    <property type="match status" value="1"/>
</dbReference>
<evidence type="ECO:0000259" key="1">
    <source>
        <dbReference type="PROSITE" id="PS51459"/>
    </source>
</evidence>
<dbReference type="PROSITE" id="PS51459">
    <property type="entry name" value="FIDO"/>
    <property type="match status" value="1"/>
</dbReference>
<evidence type="ECO:0000313" key="2">
    <source>
        <dbReference type="EMBL" id="CAB3790706.1"/>
    </source>
</evidence>
<sequence length="171" mass="19086">MYAEAIARGHAFSDANKRTALVSALTYLLMEGYLVERTAALEDIMIDVAQGALNHLDVANIFSGLVFPRTLCGELGVQLHPRMTFPVSLDQGRLESADTSMNTVFALHTANHALPNLHRGPKEPVNIPRRTKQFRKKKRVLNRLYLANLRPDASPTEDFLVRSQHAPAERT</sequence>
<accession>A0A6S7B9M1</accession>
<dbReference type="AlphaFoldDB" id="A0A6S7B9M1"/>
<protein>
    <recommendedName>
        <fullName evidence="1">Fido domain-containing protein</fullName>
    </recommendedName>
</protein>
<gene>
    <name evidence="2" type="ORF">LMG28614_03127</name>
</gene>
<dbReference type="GO" id="GO:0016301">
    <property type="term" value="F:kinase activity"/>
    <property type="evidence" value="ECO:0007669"/>
    <property type="project" value="InterPro"/>
</dbReference>
<dbReference type="Proteomes" id="UP000494365">
    <property type="component" value="Unassembled WGS sequence"/>
</dbReference>
<organism evidence="2 3">
    <name type="scientific">Paraburkholderia ultramafica</name>
    <dbReference type="NCBI Taxonomy" id="1544867"/>
    <lineage>
        <taxon>Bacteria</taxon>
        <taxon>Pseudomonadati</taxon>
        <taxon>Pseudomonadota</taxon>
        <taxon>Betaproteobacteria</taxon>
        <taxon>Burkholderiales</taxon>
        <taxon>Burkholderiaceae</taxon>
        <taxon>Paraburkholderia</taxon>
    </lineage>
</organism>
<name>A0A6S7B9M1_9BURK</name>
<proteinExistence type="predicted"/>
<keyword evidence="3" id="KW-1185">Reference proteome</keyword>
<dbReference type="EMBL" id="CADIKK010000013">
    <property type="protein sequence ID" value="CAB3790706.1"/>
    <property type="molecule type" value="Genomic_DNA"/>
</dbReference>
<dbReference type="PANTHER" id="PTHR39426">
    <property type="entry name" value="HOMOLOGY TO DEATH-ON-CURING PROTEIN OF PHAGE P1"/>
    <property type="match status" value="1"/>
</dbReference>
<dbReference type="PANTHER" id="PTHR39426:SF1">
    <property type="entry name" value="HOMOLOGY TO DEATH-ON-CURING PROTEIN OF PHAGE P1"/>
    <property type="match status" value="1"/>
</dbReference>
<feature type="domain" description="Fido" evidence="1">
    <location>
        <begin position="1"/>
        <end position="68"/>
    </location>
</feature>
<dbReference type="InterPro" id="IPR006440">
    <property type="entry name" value="Doc"/>
</dbReference>
<reference evidence="2 3" key="1">
    <citation type="submission" date="2020-04" db="EMBL/GenBank/DDBJ databases">
        <authorList>
            <person name="De Canck E."/>
        </authorList>
    </citation>
    <scope>NUCLEOTIDE SEQUENCE [LARGE SCALE GENOMIC DNA]</scope>
    <source>
        <strain evidence="2 3">LMG 28614</strain>
    </source>
</reference>
<dbReference type="InterPro" id="IPR053737">
    <property type="entry name" value="Type_II_TA_Toxin"/>
</dbReference>
<dbReference type="InterPro" id="IPR003812">
    <property type="entry name" value="Fido"/>
</dbReference>
<evidence type="ECO:0000313" key="3">
    <source>
        <dbReference type="Proteomes" id="UP000494365"/>
    </source>
</evidence>